<dbReference type="InterPro" id="IPR032695">
    <property type="entry name" value="Integrin_dom_sf"/>
</dbReference>
<keyword evidence="6" id="KW-0507">mRNA processing</keyword>
<dbReference type="PROSITE" id="PS00243">
    <property type="entry name" value="I_EGF_1"/>
    <property type="match status" value="1"/>
</dbReference>
<dbReference type="PANTHER" id="PTHR10082:SF60">
    <property type="entry name" value="INTEGRIN BETA-PS"/>
    <property type="match status" value="1"/>
</dbReference>
<feature type="compositionally biased region" description="Basic residues" evidence="21">
    <location>
        <begin position="359"/>
        <end position="370"/>
    </location>
</feature>
<feature type="domain" description="Integrin beta subunit cytoplasmic" evidence="24">
    <location>
        <begin position="1392"/>
        <end position="1438"/>
    </location>
</feature>
<evidence type="ECO:0000256" key="18">
    <source>
        <dbReference type="ARBA" id="ARBA00023187"/>
    </source>
</evidence>
<proteinExistence type="inferred from homology"/>
<dbReference type="InterPro" id="IPR036349">
    <property type="entry name" value="Integrin_bsu_tail_dom_sf"/>
</dbReference>
<dbReference type="SMART" id="SM00187">
    <property type="entry name" value="INB"/>
    <property type="match status" value="1"/>
</dbReference>
<feature type="compositionally biased region" description="Basic and acidic residues" evidence="21">
    <location>
        <begin position="298"/>
        <end position="309"/>
    </location>
</feature>
<keyword evidence="12 22" id="KW-1133">Transmembrane helix</keyword>
<dbReference type="SMART" id="SM01242">
    <property type="entry name" value="Integrin_B_tail"/>
    <property type="match status" value="1"/>
</dbReference>
<dbReference type="Pfam" id="PF17205">
    <property type="entry name" value="PSI_integrin"/>
    <property type="match status" value="1"/>
</dbReference>
<dbReference type="Gene3D" id="3.30.1680.10">
    <property type="entry name" value="ligand-binding face of the semaphorins, domain 2"/>
    <property type="match status" value="1"/>
</dbReference>
<keyword evidence="7 20" id="KW-0812">Transmembrane</keyword>
<keyword evidence="18" id="KW-0508">mRNA splicing</keyword>
<feature type="compositionally biased region" description="Basic and acidic residues" evidence="21">
    <location>
        <begin position="446"/>
        <end position="480"/>
    </location>
</feature>
<feature type="compositionally biased region" description="Basic and acidic residues" evidence="21">
    <location>
        <begin position="405"/>
        <end position="427"/>
    </location>
</feature>
<keyword evidence="11 20" id="KW-0130">Cell adhesion</keyword>
<evidence type="ECO:0000259" key="24">
    <source>
        <dbReference type="SMART" id="SM01241"/>
    </source>
</evidence>
<dbReference type="Pfam" id="PF08725">
    <property type="entry name" value="Integrin_b_cyt"/>
    <property type="match status" value="1"/>
</dbReference>
<evidence type="ECO:0000256" key="21">
    <source>
        <dbReference type="SAM" id="MobiDB-lite"/>
    </source>
</evidence>
<keyword evidence="15 22" id="KW-0472">Membrane</keyword>
<evidence type="ECO:0000256" key="16">
    <source>
        <dbReference type="ARBA" id="ARBA00023157"/>
    </source>
</evidence>
<feature type="compositionally biased region" description="Basic residues" evidence="21">
    <location>
        <begin position="310"/>
        <end position="325"/>
    </location>
</feature>
<evidence type="ECO:0000256" key="6">
    <source>
        <dbReference type="ARBA" id="ARBA00022664"/>
    </source>
</evidence>
<dbReference type="InterPro" id="IPR022209">
    <property type="entry name" value="CWC25"/>
</dbReference>
<comment type="subcellular location">
    <subcellularLocation>
        <location evidence="2 20">Cell membrane</location>
        <topology evidence="2 20">Single-pass type I membrane protein</topology>
    </subcellularLocation>
    <subcellularLocation>
        <location evidence="1">Nucleus</location>
    </subcellularLocation>
</comment>
<accession>A0ABR1CR82</accession>
<comment type="caution">
    <text evidence="26">The sequence shown here is derived from an EMBL/GenBank/DDBJ whole genome shotgun (WGS) entry which is preliminary data.</text>
</comment>
<evidence type="ECO:0000256" key="22">
    <source>
        <dbReference type="SAM" id="Phobius"/>
    </source>
</evidence>
<evidence type="ECO:0000256" key="5">
    <source>
        <dbReference type="ARBA" id="ARBA00022536"/>
    </source>
</evidence>
<dbReference type="InterPro" id="IPR014836">
    <property type="entry name" value="Integrin_bsu_cyt_dom"/>
</dbReference>
<dbReference type="Pfam" id="PF23105">
    <property type="entry name" value="EGF_integrin"/>
    <property type="match status" value="1"/>
</dbReference>
<evidence type="ECO:0000256" key="3">
    <source>
        <dbReference type="ARBA" id="ARBA00007449"/>
    </source>
</evidence>
<dbReference type="EMBL" id="JAVFWL010000003">
    <property type="protein sequence ID" value="KAK6740857.1"/>
    <property type="molecule type" value="Genomic_DNA"/>
</dbReference>
<dbReference type="PANTHER" id="PTHR10082">
    <property type="entry name" value="INTEGRIN BETA SUBUNIT"/>
    <property type="match status" value="1"/>
</dbReference>
<evidence type="ECO:0000256" key="20">
    <source>
        <dbReference type="RuleBase" id="RU000633"/>
    </source>
</evidence>
<dbReference type="SUPFAM" id="SSF69179">
    <property type="entry name" value="Integrin domains"/>
    <property type="match status" value="1"/>
</dbReference>
<comment type="similarity">
    <text evidence="3 20">Belongs to the integrin beta chain family.</text>
</comment>
<dbReference type="Gene3D" id="3.40.50.410">
    <property type="entry name" value="von Willebrand factor, type A domain"/>
    <property type="match status" value="1"/>
</dbReference>
<dbReference type="InterPro" id="IPR002369">
    <property type="entry name" value="Integrin_bsu_VWA"/>
</dbReference>
<evidence type="ECO:0000256" key="19">
    <source>
        <dbReference type="ARBA" id="ARBA00023242"/>
    </source>
</evidence>
<dbReference type="Pfam" id="PF00362">
    <property type="entry name" value="Integrin_beta"/>
    <property type="match status" value="1"/>
</dbReference>
<evidence type="ECO:0000256" key="9">
    <source>
        <dbReference type="ARBA" id="ARBA00022729"/>
    </source>
</evidence>
<dbReference type="InterPro" id="IPR012896">
    <property type="entry name" value="Integrin_bsu_tail"/>
</dbReference>
<feature type="compositionally biased region" description="Low complexity" evidence="21">
    <location>
        <begin position="249"/>
        <end position="258"/>
    </location>
</feature>
<dbReference type="Pfam" id="PF12542">
    <property type="entry name" value="CWC25"/>
    <property type="match status" value="1"/>
</dbReference>
<dbReference type="InterPro" id="IPR015812">
    <property type="entry name" value="Integrin_bsu"/>
</dbReference>
<feature type="compositionally biased region" description="Basic residues" evidence="21">
    <location>
        <begin position="209"/>
        <end position="219"/>
    </location>
</feature>
<evidence type="ECO:0000256" key="11">
    <source>
        <dbReference type="ARBA" id="ARBA00022889"/>
    </source>
</evidence>
<dbReference type="SUPFAM" id="SSF69687">
    <property type="entry name" value="Integrin beta tail domain"/>
    <property type="match status" value="1"/>
</dbReference>
<evidence type="ECO:0000256" key="2">
    <source>
        <dbReference type="ARBA" id="ARBA00004251"/>
    </source>
</evidence>
<dbReference type="PRINTS" id="PR01186">
    <property type="entry name" value="INTEGRINB"/>
</dbReference>
<keyword evidence="13 20" id="KW-0401">Integrin</keyword>
<feature type="transmembrane region" description="Helical" evidence="22">
    <location>
        <begin position="1369"/>
        <end position="1391"/>
    </location>
</feature>
<reference evidence="26 27" key="1">
    <citation type="submission" date="2023-08" db="EMBL/GenBank/DDBJ databases">
        <title>A Necator americanus chromosomal reference genome.</title>
        <authorList>
            <person name="Ilik V."/>
            <person name="Petrzelkova K.J."/>
            <person name="Pardy F."/>
            <person name="Fuh T."/>
            <person name="Niatou-Singa F.S."/>
            <person name="Gouil Q."/>
            <person name="Baker L."/>
            <person name="Ritchie M.E."/>
            <person name="Jex A.R."/>
            <person name="Gazzola D."/>
            <person name="Li H."/>
            <person name="Toshio Fujiwara R."/>
            <person name="Zhan B."/>
            <person name="Aroian R.V."/>
            <person name="Pafco B."/>
            <person name="Schwarz E.M."/>
        </authorList>
    </citation>
    <scope>NUCLEOTIDE SEQUENCE [LARGE SCALE GENOMIC DNA]</scope>
    <source>
        <strain evidence="26 27">Aroian</strain>
        <tissue evidence="26">Whole animal</tissue>
    </source>
</reference>
<evidence type="ECO:0000259" key="25">
    <source>
        <dbReference type="SMART" id="SM01242"/>
    </source>
</evidence>
<dbReference type="SUPFAM" id="SSF103575">
    <property type="entry name" value="Plexin repeat"/>
    <property type="match status" value="1"/>
</dbReference>
<feature type="domain" description="Integrin beta subunit tail" evidence="25">
    <location>
        <begin position="1285"/>
        <end position="1368"/>
    </location>
</feature>
<dbReference type="Proteomes" id="UP001303046">
    <property type="component" value="Unassembled WGS sequence"/>
</dbReference>
<evidence type="ECO:0000256" key="1">
    <source>
        <dbReference type="ARBA" id="ARBA00004123"/>
    </source>
</evidence>
<evidence type="ECO:0000256" key="4">
    <source>
        <dbReference type="ARBA" id="ARBA00022475"/>
    </source>
</evidence>
<dbReference type="Gene3D" id="1.20.5.100">
    <property type="entry name" value="Cytochrome c1, transmembrane anchor, C-terminal"/>
    <property type="match status" value="1"/>
</dbReference>
<keyword evidence="19" id="KW-0539">Nucleus</keyword>
<keyword evidence="10" id="KW-0677">Repeat</keyword>
<dbReference type="Gene3D" id="4.10.1240.30">
    <property type="match status" value="1"/>
</dbReference>
<dbReference type="Gene3D" id="2.60.40.1510">
    <property type="entry name" value="ntegrin, alpha v. Chain A, domain 3"/>
    <property type="match status" value="1"/>
</dbReference>
<feature type="compositionally biased region" description="Basic and acidic residues" evidence="21">
    <location>
        <begin position="191"/>
        <end position="208"/>
    </location>
</feature>
<dbReference type="InterPro" id="IPR057243">
    <property type="entry name" value="Integrin_I-EGF_CS"/>
</dbReference>
<evidence type="ECO:0000313" key="27">
    <source>
        <dbReference type="Proteomes" id="UP001303046"/>
    </source>
</evidence>
<evidence type="ECO:0000256" key="10">
    <source>
        <dbReference type="ARBA" id="ARBA00022737"/>
    </source>
</evidence>
<evidence type="ECO:0000256" key="7">
    <source>
        <dbReference type="ARBA" id="ARBA00022692"/>
    </source>
</evidence>
<feature type="compositionally biased region" description="Basic and acidic residues" evidence="21">
    <location>
        <begin position="494"/>
        <end position="504"/>
    </location>
</feature>
<gene>
    <name evidence="26" type="primary">Necator_chrIII.g9748</name>
    <name evidence="26" type="ORF">RB195_008983</name>
</gene>
<evidence type="ECO:0000313" key="26">
    <source>
        <dbReference type="EMBL" id="KAK6740857.1"/>
    </source>
</evidence>
<evidence type="ECO:0000256" key="15">
    <source>
        <dbReference type="ARBA" id="ARBA00023136"/>
    </source>
</evidence>
<keyword evidence="9" id="KW-0732">Signal</keyword>
<evidence type="ECO:0000256" key="12">
    <source>
        <dbReference type="ARBA" id="ARBA00022989"/>
    </source>
</evidence>
<feature type="domain" description="Integrin beta subunit VWA" evidence="23">
    <location>
        <begin position="680"/>
        <end position="1105"/>
    </location>
</feature>
<dbReference type="SMART" id="SM01241">
    <property type="entry name" value="Integrin_b_cyt"/>
    <property type="match status" value="1"/>
</dbReference>
<dbReference type="InterPro" id="IPR057073">
    <property type="entry name" value="EGF_integrin_2"/>
</dbReference>
<keyword evidence="17" id="KW-0325">Glycoprotein</keyword>
<evidence type="ECO:0000256" key="17">
    <source>
        <dbReference type="ARBA" id="ARBA00023180"/>
    </source>
</evidence>
<evidence type="ECO:0000256" key="8">
    <source>
        <dbReference type="ARBA" id="ARBA00022728"/>
    </source>
</evidence>
<keyword evidence="8" id="KW-0747">Spliceosome</keyword>
<dbReference type="PROSITE" id="PS52047">
    <property type="entry name" value="I_EGF_2"/>
    <property type="match status" value="3"/>
</dbReference>
<feature type="region of interest" description="Disordered" evidence="21">
    <location>
        <begin position="114"/>
        <end position="560"/>
    </location>
</feature>
<feature type="compositionally biased region" description="Acidic residues" evidence="21">
    <location>
        <begin position="481"/>
        <end position="493"/>
    </location>
</feature>
<organism evidence="26 27">
    <name type="scientific">Necator americanus</name>
    <name type="common">Human hookworm</name>
    <dbReference type="NCBI Taxonomy" id="51031"/>
    <lineage>
        <taxon>Eukaryota</taxon>
        <taxon>Metazoa</taxon>
        <taxon>Ecdysozoa</taxon>
        <taxon>Nematoda</taxon>
        <taxon>Chromadorea</taxon>
        <taxon>Rhabditida</taxon>
        <taxon>Rhabditina</taxon>
        <taxon>Rhabditomorpha</taxon>
        <taxon>Strongyloidea</taxon>
        <taxon>Ancylostomatidae</taxon>
        <taxon>Bunostominae</taxon>
        <taxon>Necator</taxon>
    </lineage>
</organism>
<dbReference type="Pfam" id="PF07965">
    <property type="entry name" value="Integrin_B_tail"/>
    <property type="match status" value="1"/>
</dbReference>
<dbReference type="SUPFAM" id="SSF53300">
    <property type="entry name" value="vWA-like"/>
    <property type="match status" value="1"/>
</dbReference>
<keyword evidence="5" id="KW-0245">EGF-like domain</keyword>
<keyword evidence="14" id="KW-0175">Coiled coil</keyword>
<evidence type="ECO:0000256" key="13">
    <source>
        <dbReference type="ARBA" id="ARBA00023037"/>
    </source>
</evidence>
<dbReference type="Gene3D" id="2.10.25.10">
    <property type="entry name" value="Laminin"/>
    <property type="match status" value="4"/>
</dbReference>
<evidence type="ECO:0000256" key="14">
    <source>
        <dbReference type="ARBA" id="ARBA00023054"/>
    </source>
</evidence>
<feature type="compositionally biased region" description="Basic and acidic residues" evidence="21">
    <location>
        <begin position="545"/>
        <end position="559"/>
    </location>
</feature>
<keyword evidence="27" id="KW-1185">Reference proteome</keyword>
<dbReference type="SUPFAM" id="SSF57196">
    <property type="entry name" value="EGF/Laminin"/>
    <property type="match status" value="2"/>
</dbReference>
<keyword evidence="16" id="KW-1015">Disulfide bond</keyword>
<keyword evidence="4" id="KW-1003">Cell membrane</keyword>
<protein>
    <recommendedName>
        <fullName evidence="20">Integrin beta</fullName>
    </recommendedName>
</protein>
<name>A0ABR1CR82_NECAM</name>
<sequence>MSEDKDIGWMYQGAKALVNREDYLLGKKIDKNFEKYSDAVNEQKPEALDALLHTRTVVKAQPSAVKTSVLETYVVATEDPLVAVKVKEETRRREVMENPLMKLKFQKMLKEMMELKRDKTEKKKKKKKKKDSEHGDKKKKKRKSRDSTEGSFVSGAKVAKKASRQQRNDSSSPSDTDSDSRSHNTKKHSRKNSDAKSLKEHEDRSSSHHKERRTHRRSSRSNSRSPSLNCNERARSTSHSESVKRRRGSSSSSRAGSVAKHRRERQPVEDERNSRRRSPSRNEFVLTRDRSRNRKKSRSSERRRSPEVSRRRRRTPSPTRSRRRSYSRDKRRENSSSSSPRRKRERDSSRTRNDLPSSSRKKKGARRSHSRSSSADAIRRSSRSPHTKLRDKADLSPKPSTSSSRLRDSKNESKAHSTRTTREKETSSDSSESSTSPMTVKTTSNHVEHASSSREKHEEVKQSRTFDSHIPEHLRPKESEADSDQEEIEDRYDFEDRERKKRFEGFGLVGVKKKSDEAASGAENPYELSRKPSLPVYKKPVNRRPLTEEEKQERLREMEQNAAWRQETRISNLKRARLADEKEAEEETNEKAPSFIRSQLNSAASDLTVEQRLQSNKKSLQRSHGAANLLEMFGAIALSLLIGATIAADVSDWKTGEVTGEVVEGRKDFPCYSLSRDNYTCSACIQLHDSCAWCGAPLFDAKKQYARCDNRARLLEHGCPESHIEDPQTVLEVERDEPLSDKGQVENEDDAVQLKPQEMFVEIRPKSRVRFNVTYRQAVDYPVDLYYLMDLSYSMKDDKQKLSELGDLLAVRMRNITKNFRLGFGSFIDKKLMPFIDPRIEKQKSPCAEPCAEPYGFKHQMTLTTNTEKFKAEVDKAEISGNLDAPEGGFDAVVQALACNSKIGWRERARKMIVFSTDAGFHFAGDGRLAGVVEPNDGECHLDRDGYYTETLKQDYPSIALLHQMIKDRKANIIFAVTKGNHDLYTQLSDSLPDVSSSVGILETDSRNIVDLIEGEYLKISEKIIMVDNANASDGLKITYRSMCLDGTTLRDTNVCEGIRVGDEVQFEVTLEATHCVEKRDFVLRIGPSGLDETLIVNVKVLCDCDCEQEDRIVENAEECHGGDMVCGVCRCKGGNVGRYCECNRPGMSTAALNEKCKRTNESAICEGRGVCNCGRCECNPRQNPEEQISGEFCECDNFNCPRHDRKICAEHGECNCGQCICAPGWTGRACECPISQDSCMSANGKICNGKGECICGRCRCFDGPDGNRYSGAKCEICPTCPTKCIEYKPCVMCQQWGTGPYDEERCAECPFKVIPVEELPELNETTACQFVDPADDCTFYYLYYYDEATDNATVWVREHKDCPPPVPVLAIVLGVIAGIVILGLILLLVWKLLTVLHDRAEYAKFNNERLMAKWDTNENPIYKQATTTFRNPVYAGNKNKGL</sequence>
<dbReference type="InterPro" id="IPR033760">
    <property type="entry name" value="Integrin_beta_N"/>
</dbReference>
<dbReference type="InterPro" id="IPR036465">
    <property type="entry name" value="vWFA_dom_sf"/>
</dbReference>
<evidence type="ECO:0000259" key="23">
    <source>
        <dbReference type="SMART" id="SM00187"/>
    </source>
</evidence>